<dbReference type="GO" id="GO:0004984">
    <property type="term" value="F:olfactory receptor activity"/>
    <property type="evidence" value="ECO:0007669"/>
    <property type="project" value="InterPro"/>
</dbReference>
<dbReference type="GO" id="GO:0005886">
    <property type="term" value="C:plasma membrane"/>
    <property type="evidence" value="ECO:0007669"/>
    <property type="project" value="UniProtKB-SubCell"/>
</dbReference>
<evidence type="ECO:0000256" key="5">
    <source>
        <dbReference type="ARBA" id="ARBA00022725"/>
    </source>
</evidence>
<dbReference type="Gene3D" id="1.20.1070.10">
    <property type="entry name" value="Rhodopsin 7-helix transmembrane proteins"/>
    <property type="match status" value="2"/>
</dbReference>
<keyword evidence="5 12" id="KW-0552">Olfaction</keyword>
<keyword evidence="3 12" id="KW-0716">Sensory transduction</keyword>
<dbReference type="PROSITE" id="PS00237">
    <property type="entry name" value="G_PROTEIN_RECEP_F1_1"/>
    <property type="match status" value="1"/>
</dbReference>
<dbReference type="InterPro" id="IPR017452">
    <property type="entry name" value="GPCR_Rhodpsn_7TM"/>
</dbReference>
<dbReference type="PANTHER" id="PTHR26453">
    <property type="entry name" value="OLFACTORY RECEPTOR"/>
    <property type="match status" value="1"/>
</dbReference>
<feature type="transmembrane region" description="Helical" evidence="12">
    <location>
        <begin position="100"/>
        <end position="119"/>
    </location>
</feature>
<feature type="transmembrane region" description="Helical" evidence="12">
    <location>
        <begin position="24"/>
        <end position="47"/>
    </location>
</feature>
<reference evidence="14" key="3">
    <citation type="submission" date="2025-09" db="UniProtKB">
        <authorList>
            <consortium name="Ensembl"/>
        </authorList>
    </citation>
    <scope>IDENTIFICATION</scope>
</reference>
<accession>A0A4X2LHV1</accession>
<evidence type="ECO:0000256" key="1">
    <source>
        <dbReference type="ARBA" id="ARBA00004651"/>
    </source>
</evidence>
<evidence type="ECO:0000313" key="15">
    <source>
        <dbReference type="Proteomes" id="UP000314987"/>
    </source>
</evidence>
<evidence type="ECO:0000256" key="7">
    <source>
        <dbReference type="ARBA" id="ARBA00023040"/>
    </source>
</evidence>
<dbReference type="GO" id="GO:0004930">
    <property type="term" value="F:G protein-coupled receptor activity"/>
    <property type="evidence" value="ECO:0007669"/>
    <property type="project" value="UniProtKB-KW"/>
</dbReference>
<comment type="similarity">
    <text evidence="11">Belongs to the G-protein coupled receptor 1 family.</text>
</comment>
<dbReference type="InterPro" id="IPR000725">
    <property type="entry name" value="Olfact_rcpt"/>
</dbReference>
<name>A0A4X2LHV1_VOMUR</name>
<evidence type="ECO:0000256" key="3">
    <source>
        <dbReference type="ARBA" id="ARBA00022606"/>
    </source>
</evidence>
<dbReference type="PROSITE" id="PS50262">
    <property type="entry name" value="G_PROTEIN_RECEP_F1_2"/>
    <property type="match status" value="1"/>
</dbReference>
<dbReference type="PRINTS" id="PR00245">
    <property type="entry name" value="OLFACTORYR"/>
</dbReference>
<dbReference type="InterPro" id="IPR000276">
    <property type="entry name" value="GPCR_Rhodpsn"/>
</dbReference>
<sequence>MEQNNSSPGGFILLGFSDKPQLEIILFVLILVFYILNLVGNMTIILVSSMDPRLHTPMYFFLTNLSFVDLCLTTTVAPQLLLTMRSKDKTMSYIGCVAQLYVAMGLGSTECILLVVMAYDRYAAVCRPLHYAVIMHPQLCLSLAATAWLSGLVTSLIQCSLTIQLPMCGHNQLDHIFCEVPVLIRLACVDTTFNEDELFAACVVFLVVPVSLILISYGYITQAILKIKSATGRRKAFGTCSSHLLDHICCEVPVLIRLACVDTTFNEAELFVASVVFLIVPVSLILISYGYITQAILKIKSATGRRKAFGTCSSHLVVVIIFYGTIIFMYLQPVKSRSKDQGKFVSLFYTVVTPLLNPLIYTLRNKDVKGALRKLVLEKSLVSEKL</sequence>
<keyword evidence="10 11" id="KW-0807">Transducer</keyword>
<evidence type="ECO:0000256" key="10">
    <source>
        <dbReference type="ARBA" id="ARBA00023224"/>
    </source>
</evidence>
<evidence type="ECO:0000259" key="13">
    <source>
        <dbReference type="PROSITE" id="PS50262"/>
    </source>
</evidence>
<evidence type="ECO:0000256" key="8">
    <source>
        <dbReference type="ARBA" id="ARBA00023136"/>
    </source>
</evidence>
<keyword evidence="7 11" id="KW-0297">G-protein coupled receptor</keyword>
<keyword evidence="9 11" id="KW-0675">Receptor</keyword>
<dbReference type="Pfam" id="PF00001">
    <property type="entry name" value="7tm_1"/>
    <property type="match status" value="1"/>
</dbReference>
<organism evidence="14 15">
    <name type="scientific">Vombatus ursinus</name>
    <name type="common">Common wombat</name>
    <dbReference type="NCBI Taxonomy" id="29139"/>
    <lineage>
        <taxon>Eukaryota</taxon>
        <taxon>Metazoa</taxon>
        <taxon>Chordata</taxon>
        <taxon>Craniata</taxon>
        <taxon>Vertebrata</taxon>
        <taxon>Euteleostomi</taxon>
        <taxon>Mammalia</taxon>
        <taxon>Metatheria</taxon>
        <taxon>Diprotodontia</taxon>
        <taxon>Vombatidae</taxon>
        <taxon>Vombatus</taxon>
    </lineage>
</organism>
<dbReference type="SUPFAM" id="SSF81321">
    <property type="entry name" value="Family A G protein-coupled receptor-like"/>
    <property type="match status" value="2"/>
</dbReference>
<evidence type="ECO:0000256" key="12">
    <source>
        <dbReference type="RuleBase" id="RU363047"/>
    </source>
</evidence>
<evidence type="ECO:0000256" key="11">
    <source>
        <dbReference type="RuleBase" id="RU000688"/>
    </source>
</evidence>
<feature type="transmembrane region" description="Helical" evidence="12">
    <location>
        <begin position="59"/>
        <end position="80"/>
    </location>
</feature>
<dbReference type="FunFam" id="1.20.1070.10:FF:000005">
    <property type="entry name" value="Olfactory receptor"/>
    <property type="match status" value="2"/>
</dbReference>
<evidence type="ECO:0000256" key="9">
    <source>
        <dbReference type="ARBA" id="ARBA00023170"/>
    </source>
</evidence>
<dbReference type="CDD" id="cd15947">
    <property type="entry name" value="7tmA_OR2B-like"/>
    <property type="match status" value="1"/>
</dbReference>
<reference evidence="15" key="1">
    <citation type="submission" date="2018-12" db="EMBL/GenBank/DDBJ databases">
        <authorList>
            <person name="Yazar S."/>
        </authorList>
    </citation>
    <scope>NUCLEOTIDE SEQUENCE [LARGE SCALE GENOMIC DNA]</scope>
</reference>
<keyword evidence="6 12" id="KW-1133">Transmembrane helix</keyword>
<dbReference type="OMA" id="TTCIAPQ"/>
<evidence type="ECO:0000256" key="6">
    <source>
        <dbReference type="ARBA" id="ARBA00022989"/>
    </source>
</evidence>
<dbReference type="PRINTS" id="PR00237">
    <property type="entry name" value="GPCRRHODOPSN"/>
</dbReference>
<feature type="transmembrane region" description="Helical" evidence="12">
    <location>
        <begin position="344"/>
        <end position="363"/>
    </location>
</feature>
<keyword evidence="8 12" id="KW-0472">Membrane</keyword>
<dbReference type="Pfam" id="PF13853">
    <property type="entry name" value="7tm_4"/>
    <property type="match status" value="1"/>
</dbReference>
<dbReference type="Proteomes" id="UP000314987">
    <property type="component" value="Unassembled WGS sequence"/>
</dbReference>
<comment type="subcellular location">
    <subcellularLocation>
        <location evidence="1 12">Cell membrane</location>
        <topology evidence="1 12">Multi-pass membrane protein</topology>
    </subcellularLocation>
</comment>
<proteinExistence type="inferred from homology"/>
<feature type="transmembrane region" description="Helical" evidence="12">
    <location>
        <begin position="198"/>
        <end position="220"/>
    </location>
</feature>
<keyword evidence="2 12" id="KW-1003">Cell membrane</keyword>
<feature type="transmembrane region" description="Helical" evidence="12">
    <location>
        <begin position="313"/>
        <end position="332"/>
    </location>
</feature>
<dbReference type="Ensembl" id="ENSVURT00010024253.1">
    <property type="protein sequence ID" value="ENSVURP00010021300.1"/>
    <property type="gene ID" value="ENSVURG00010016273.1"/>
</dbReference>
<protein>
    <recommendedName>
        <fullName evidence="12">Olfactory receptor</fullName>
    </recommendedName>
</protein>
<dbReference type="GeneTree" id="ENSGT01150000286947"/>
<feature type="transmembrane region" description="Helical" evidence="12">
    <location>
        <begin position="271"/>
        <end position="292"/>
    </location>
</feature>
<keyword evidence="4 11" id="KW-0812">Transmembrane</keyword>
<reference evidence="14" key="2">
    <citation type="submission" date="2025-08" db="UniProtKB">
        <authorList>
            <consortium name="Ensembl"/>
        </authorList>
    </citation>
    <scope>IDENTIFICATION</scope>
</reference>
<keyword evidence="15" id="KW-1185">Reference proteome</keyword>
<evidence type="ECO:0000256" key="2">
    <source>
        <dbReference type="ARBA" id="ARBA00022475"/>
    </source>
</evidence>
<dbReference type="AlphaFoldDB" id="A0A4X2LHV1"/>
<evidence type="ECO:0000256" key="4">
    <source>
        <dbReference type="ARBA" id="ARBA00022692"/>
    </source>
</evidence>
<evidence type="ECO:0000313" key="14">
    <source>
        <dbReference type="Ensembl" id="ENSVURP00010021300.1"/>
    </source>
</evidence>
<feature type="domain" description="G-protein coupled receptors family 1 profile" evidence="13">
    <location>
        <begin position="40"/>
        <end position="361"/>
    </location>
</feature>